<dbReference type="Proteomes" id="UP000756132">
    <property type="component" value="Chromosome 2"/>
</dbReference>
<accession>A0A9Q8LA09</accession>
<dbReference type="GeneID" id="71983158"/>
<dbReference type="AlphaFoldDB" id="A0A9Q8LA09"/>
<dbReference type="InterPro" id="IPR027417">
    <property type="entry name" value="P-loop_NTPase"/>
</dbReference>
<dbReference type="KEGG" id="ffu:CLAFUR5_03280"/>
<proteinExistence type="predicted"/>
<evidence type="ECO:0000256" key="1">
    <source>
        <dbReference type="SAM" id="MobiDB-lite"/>
    </source>
</evidence>
<feature type="compositionally biased region" description="Low complexity" evidence="1">
    <location>
        <begin position="7"/>
        <end position="18"/>
    </location>
</feature>
<keyword evidence="3" id="KW-1185">Reference proteome</keyword>
<feature type="compositionally biased region" description="Basic and acidic residues" evidence="1">
    <location>
        <begin position="39"/>
        <end position="56"/>
    </location>
</feature>
<dbReference type="EMBL" id="CP090164">
    <property type="protein sequence ID" value="UJO13582.1"/>
    <property type="molecule type" value="Genomic_DNA"/>
</dbReference>
<name>A0A9Q8LA09_PASFU</name>
<feature type="region of interest" description="Disordered" evidence="1">
    <location>
        <begin position="1"/>
        <end position="113"/>
    </location>
</feature>
<gene>
    <name evidence="2" type="ORF">CLAFUR5_03280</name>
</gene>
<protein>
    <submittedName>
        <fullName evidence="2">Uncharacterized protein</fullName>
    </submittedName>
</protein>
<reference evidence="2" key="2">
    <citation type="journal article" date="2022" name="Microb. Genom.">
        <title>A chromosome-scale genome assembly of the tomato pathogen Cladosporium fulvum reveals a compartmentalized genome architecture and the presence of a dispensable chromosome.</title>
        <authorList>
            <person name="Zaccaron A.Z."/>
            <person name="Chen L.H."/>
            <person name="Samaras A."/>
            <person name="Stergiopoulos I."/>
        </authorList>
    </citation>
    <scope>NUCLEOTIDE SEQUENCE</scope>
    <source>
        <strain evidence="2">Race5_Kim</strain>
    </source>
</reference>
<sequence length="354" mass="38670">MSETISPTTAAEPEGTAALPNSPATMDDVLSPLDPAEILSKRKFSEDIEDAGHDEANSSAEMLLSEDDEDVKQDRDSTSDEPEPPAEEVECLDSSDNSSDSDDSSDGGDDVEVNYDATCNERMEKLPDFPAYDQEIPRIRERLTGIVRDVCKIVEQHPCGSSHMANFSEKGKGLFKIPEPAVIKIALVGNPGVGKSSLLNYLIDIPDLARALAAGESCTSVVTEYSGPLPGQEKKFAADVEYLDLDTVKKLLKEHFDAFVLHTYKFDKSTALATFRSLFCQRKEFASEEAARKFLYSNHTFGNKAVDILHTWCAACYTDVFSGNDDLTLSLVAETKAEYRALIDPLIDSTSKGG</sequence>
<dbReference type="Gene3D" id="3.40.50.300">
    <property type="entry name" value="P-loop containing nucleotide triphosphate hydrolases"/>
    <property type="match status" value="1"/>
</dbReference>
<dbReference type="PANTHER" id="PTHR36681">
    <property type="entry name" value="NUCLEAR GTPASE, GERMINAL CENTER-ASSOCIATED, TANDEM DUPLICATE 3"/>
    <property type="match status" value="1"/>
</dbReference>
<feature type="compositionally biased region" description="Acidic residues" evidence="1">
    <location>
        <begin position="79"/>
        <end position="113"/>
    </location>
</feature>
<reference evidence="2" key="1">
    <citation type="submission" date="2021-12" db="EMBL/GenBank/DDBJ databases">
        <authorList>
            <person name="Zaccaron A."/>
            <person name="Stergiopoulos I."/>
        </authorList>
    </citation>
    <scope>NUCLEOTIDE SEQUENCE</scope>
    <source>
        <strain evidence="2">Race5_Kim</strain>
    </source>
</reference>
<dbReference type="OrthoDB" id="3598281at2759"/>
<organism evidence="2 3">
    <name type="scientific">Passalora fulva</name>
    <name type="common">Tomato leaf mold</name>
    <name type="synonym">Cladosporium fulvum</name>
    <dbReference type="NCBI Taxonomy" id="5499"/>
    <lineage>
        <taxon>Eukaryota</taxon>
        <taxon>Fungi</taxon>
        <taxon>Dikarya</taxon>
        <taxon>Ascomycota</taxon>
        <taxon>Pezizomycotina</taxon>
        <taxon>Dothideomycetes</taxon>
        <taxon>Dothideomycetidae</taxon>
        <taxon>Mycosphaerellales</taxon>
        <taxon>Mycosphaerellaceae</taxon>
        <taxon>Fulvia</taxon>
    </lineage>
</organism>
<evidence type="ECO:0000313" key="2">
    <source>
        <dbReference type="EMBL" id="UJO13582.1"/>
    </source>
</evidence>
<evidence type="ECO:0000313" key="3">
    <source>
        <dbReference type="Proteomes" id="UP000756132"/>
    </source>
</evidence>
<dbReference type="PANTHER" id="PTHR36681:SF3">
    <property type="entry name" value="NUCLEAR GTPASE, GERMINAL CENTER-ASSOCIATED, TANDEM DUPLICATE 3"/>
    <property type="match status" value="1"/>
</dbReference>
<dbReference type="SUPFAM" id="SSF52540">
    <property type="entry name" value="P-loop containing nucleoside triphosphate hydrolases"/>
    <property type="match status" value="1"/>
</dbReference>
<dbReference type="RefSeq" id="XP_047757948.1">
    <property type="nucleotide sequence ID" value="XM_047902428.1"/>
</dbReference>